<dbReference type="AlphaFoldDB" id="A0A6A5ZKV3"/>
<proteinExistence type="predicted"/>
<dbReference type="Proteomes" id="UP000799770">
    <property type="component" value="Unassembled WGS sequence"/>
</dbReference>
<accession>A0A6A5ZKV3</accession>
<evidence type="ECO:0008006" key="3">
    <source>
        <dbReference type="Google" id="ProtNLM"/>
    </source>
</evidence>
<keyword evidence="2" id="KW-1185">Reference proteome</keyword>
<name>A0A6A5ZKV3_9PLEO</name>
<evidence type="ECO:0000313" key="2">
    <source>
        <dbReference type="Proteomes" id="UP000799770"/>
    </source>
</evidence>
<dbReference type="EMBL" id="ML977315">
    <property type="protein sequence ID" value="KAF2119644.1"/>
    <property type="molecule type" value="Genomic_DNA"/>
</dbReference>
<dbReference type="OrthoDB" id="3745836at2759"/>
<sequence>MSTPSVNLSPPILFGVSELHANPDLVAKIMNLGNEATDRNKIAEPEKWEASTTKRFESREYFFEQLGEDVLWAVIFDRASGENASNGTGNGAGSKERGLWNNRDRVVAIAAATPWHQPLGTWEMIEHGEVEEGWEFKAVCVDSDPKYIKTGLATNCMQALERALVEKEVKKLEATGVPGKEKVKVRLWIIAVECMNGVYWRKKGWKEIRRAVQGNGMWGCRTSFELVVLTKDSEVLE</sequence>
<evidence type="ECO:0000313" key="1">
    <source>
        <dbReference type="EMBL" id="KAF2119644.1"/>
    </source>
</evidence>
<gene>
    <name evidence="1" type="ORF">BDV96DRAFT_567978</name>
</gene>
<protein>
    <recommendedName>
        <fullName evidence="3">N-acetyltransferase domain-containing protein</fullName>
    </recommendedName>
</protein>
<reference evidence="1" key="1">
    <citation type="journal article" date="2020" name="Stud. Mycol.">
        <title>101 Dothideomycetes genomes: a test case for predicting lifestyles and emergence of pathogens.</title>
        <authorList>
            <person name="Haridas S."/>
            <person name="Albert R."/>
            <person name="Binder M."/>
            <person name="Bloem J."/>
            <person name="Labutti K."/>
            <person name="Salamov A."/>
            <person name="Andreopoulos B."/>
            <person name="Baker S."/>
            <person name="Barry K."/>
            <person name="Bills G."/>
            <person name="Bluhm B."/>
            <person name="Cannon C."/>
            <person name="Castanera R."/>
            <person name="Culley D."/>
            <person name="Daum C."/>
            <person name="Ezra D."/>
            <person name="Gonzalez J."/>
            <person name="Henrissat B."/>
            <person name="Kuo A."/>
            <person name="Liang C."/>
            <person name="Lipzen A."/>
            <person name="Lutzoni F."/>
            <person name="Magnuson J."/>
            <person name="Mondo S."/>
            <person name="Nolan M."/>
            <person name="Ohm R."/>
            <person name="Pangilinan J."/>
            <person name="Park H.-J."/>
            <person name="Ramirez L."/>
            <person name="Alfaro M."/>
            <person name="Sun H."/>
            <person name="Tritt A."/>
            <person name="Yoshinaga Y."/>
            <person name="Zwiers L.-H."/>
            <person name="Turgeon B."/>
            <person name="Goodwin S."/>
            <person name="Spatafora J."/>
            <person name="Crous P."/>
            <person name="Grigoriev I."/>
        </authorList>
    </citation>
    <scope>NUCLEOTIDE SEQUENCE</scope>
    <source>
        <strain evidence="1">CBS 627.86</strain>
    </source>
</reference>
<organism evidence="1 2">
    <name type="scientific">Lophiotrema nucula</name>
    <dbReference type="NCBI Taxonomy" id="690887"/>
    <lineage>
        <taxon>Eukaryota</taxon>
        <taxon>Fungi</taxon>
        <taxon>Dikarya</taxon>
        <taxon>Ascomycota</taxon>
        <taxon>Pezizomycotina</taxon>
        <taxon>Dothideomycetes</taxon>
        <taxon>Pleosporomycetidae</taxon>
        <taxon>Pleosporales</taxon>
        <taxon>Lophiotremataceae</taxon>
        <taxon>Lophiotrema</taxon>
    </lineage>
</organism>